<dbReference type="SUPFAM" id="SSF46785">
    <property type="entry name" value="Winged helix' DNA-binding domain"/>
    <property type="match status" value="1"/>
</dbReference>
<dbReference type="Proteomes" id="UP001202867">
    <property type="component" value="Unassembled WGS sequence"/>
</dbReference>
<accession>A0ABT0DHA4</accession>
<dbReference type="InterPro" id="IPR000835">
    <property type="entry name" value="HTH_MarR-typ"/>
</dbReference>
<organism evidence="2 3">
    <name type="scientific">Ancylobacter koreensis</name>
    <dbReference type="NCBI Taxonomy" id="266121"/>
    <lineage>
        <taxon>Bacteria</taxon>
        <taxon>Pseudomonadati</taxon>
        <taxon>Pseudomonadota</taxon>
        <taxon>Alphaproteobacteria</taxon>
        <taxon>Hyphomicrobiales</taxon>
        <taxon>Xanthobacteraceae</taxon>
        <taxon>Ancylobacter</taxon>
    </lineage>
</organism>
<evidence type="ECO:0000259" key="1">
    <source>
        <dbReference type="PROSITE" id="PS50995"/>
    </source>
</evidence>
<dbReference type="PRINTS" id="PR00598">
    <property type="entry name" value="HTHMARR"/>
</dbReference>
<dbReference type="SMART" id="SM00347">
    <property type="entry name" value="HTH_MARR"/>
    <property type="match status" value="1"/>
</dbReference>
<dbReference type="EMBL" id="JALKCG010000001">
    <property type="protein sequence ID" value="MCK0206654.1"/>
    <property type="molecule type" value="Genomic_DNA"/>
</dbReference>
<name>A0ABT0DHA4_9HYPH</name>
<dbReference type="InterPro" id="IPR039422">
    <property type="entry name" value="MarR/SlyA-like"/>
</dbReference>
<sequence length="150" mass="16187">MSTDEASPLSLSHVAANCLCRRVQHASRSVGKRFDDAFRGTGLNNWQFTMLMALSSSSAPRTIGQVAAELGMDRTTTTKNLGPLERRGLVAVRADEKDARVRRVVLTPEGAKVLGDAMARWQAVNDEVAAGLTPEQLATLRAALDIIARL</sequence>
<reference evidence="3" key="1">
    <citation type="submission" date="2023-07" db="EMBL/GenBank/DDBJ databases">
        <title>Ancylobacter moscoviensis sp. nov., facultatively methylotrophic bacteria from activated sludge and the reclassification of Starkeya novella (Starkey 1934) Kelly et al. 2000 as Ancylobacter novellus comb. nov., Starkeya koreensis Im et al. 2006 as Ancylobacter koreensis comb.nov., Angulomicrobium tetraedrale Vasil'eva et al. 1986 as Ancylobacter tetraedralis comb. nov., Angulomicrobium amanitiforme Fritz et al. 2004 as Ancylobacter amanitiformis comb. nov. and Methylorhabdus multivorans Doronina et al. 1996 as Ancylobacter multivorans comb. nov. and emended description of the genus Ancylobacter.</title>
        <authorList>
            <person name="Doronina N."/>
            <person name="Chemodurova A."/>
            <person name="Grouzdev D."/>
            <person name="Koziaeva V."/>
            <person name="Shi W."/>
            <person name="Wu L."/>
            <person name="Kaparullina E."/>
        </authorList>
    </citation>
    <scope>NUCLEOTIDE SEQUENCE [LARGE SCALE GENOMIC DNA]</scope>
    <source>
        <strain evidence="3">Jip08</strain>
    </source>
</reference>
<dbReference type="InterPro" id="IPR036388">
    <property type="entry name" value="WH-like_DNA-bd_sf"/>
</dbReference>
<feature type="domain" description="HTH marR-type" evidence="1">
    <location>
        <begin position="16"/>
        <end position="149"/>
    </location>
</feature>
<dbReference type="PROSITE" id="PS50995">
    <property type="entry name" value="HTH_MARR_2"/>
    <property type="match status" value="1"/>
</dbReference>
<protein>
    <submittedName>
        <fullName evidence="2">MarR family winged helix-turn-helix transcriptional regulator</fullName>
    </submittedName>
</protein>
<gene>
    <name evidence="2" type="ORF">MWN33_01235</name>
</gene>
<keyword evidence="3" id="KW-1185">Reference proteome</keyword>
<evidence type="ECO:0000313" key="2">
    <source>
        <dbReference type="EMBL" id="MCK0206654.1"/>
    </source>
</evidence>
<comment type="caution">
    <text evidence="2">The sequence shown here is derived from an EMBL/GenBank/DDBJ whole genome shotgun (WGS) entry which is preliminary data.</text>
</comment>
<dbReference type="PANTHER" id="PTHR33164:SF105">
    <property type="entry name" value="TRANSCRIPTIONAL REPRESSOR PROTEIN-RELATED"/>
    <property type="match status" value="1"/>
</dbReference>
<dbReference type="RefSeq" id="WP_247198257.1">
    <property type="nucleotide sequence ID" value="NZ_JALKCG010000001.1"/>
</dbReference>
<evidence type="ECO:0000313" key="3">
    <source>
        <dbReference type="Proteomes" id="UP001202867"/>
    </source>
</evidence>
<dbReference type="Gene3D" id="1.10.10.10">
    <property type="entry name" value="Winged helix-like DNA-binding domain superfamily/Winged helix DNA-binding domain"/>
    <property type="match status" value="1"/>
</dbReference>
<proteinExistence type="predicted"/>
<dbReference type="Pfam" id="PF12802">
    <property type="entry name" value="MarR_2"/>
    <property type="match status" value="1"/>
</dbReference>
<dbReference type="InterPro" id="IPR036390">
    <property type="entry name" value="WH_DNA-bd_sf"/>
</dbReference>
<dbReference type="PANTHER" id="PTHR33164">
    <property type="entry name" value="TRANSCRIPTIONAL REGULATOR, MARR FAMILY"/>
    <property type="match status" value="1"/>
</dbReference>